<sequence length="90" mass="9428">MVLPFSFSVDNPKTYPVTQFVTCRRYGTEKRSSALPIWLSGSGITAAACTPPSPSVAAATVAITAAAFICMREVDRAGADTDPNIAATVF</sequence>
<dbReference type="KEGG" id="mcee:MCEL_06790"/>
<proteinExistence type="predicted"/>
<name>A0A7I7RCX1_MYCCF</name>
<evidence type="ECO:0000313" key="1">
    <source>
        <dbReference type="EMBL" id="BBY42384.1"/>
    </source>
</evidence>
<accession>A0A7I7RCX1</accession>
<organism evidence="1 2">
    <name type="scientific">Mycolicibacterium celeriflavum</name>
    <name type="common">Mycobacterium celeriflavum</name>
    <dbReference type="NCBI Taxonomy" id="1249101"/>
    <lineage>
        <taxon>Bacteria</taxon>
        <taxon>Bacillati</taxon>
        <taxon>Actinomycetota</taxon>
        <taxon>Actinomycetes</taxon>
        <taxon>Mycobacteriales</taxon>
        <taxon>Mycobacteriaceae</taxon>
        <taxon>Mycolicibacterium</taxon>
    </lineage>
</organism>
<reference evidence="1 2" key="1">
    <citation type="journal article" date="2019" name="Emerg. Microbes Infect.">
        <title>Comprehensive subspecies identification of 175 nontuberculous mycobacteria species based on 7547 genomic profiles.</title>
        <authorList>
            <person name="Matsumoto Y."/>
            <person name="Kinjo T."/>
            <person name="Motooka D."/>
            <person name="Nabeya D."/>
            <person name="Jung N."/>
            <person name="Uechi K."/>
            <person name="Horii T."/>
            <person name="Iida T."/>
            <person name="Fujita J."/>
            <person name="Nakamura S."/>
        </authorList>
    </citation>
    <scope>NUCLEOTIDE SEQUENCE [LARGE SCALE GENOMIC DNA]</scope>
    <source>
        <strain evidence="1 2">JCM 18439</strain>
    </source>
</reference>
<protein>
    <submittedName>
        <fullName evidence="1">Uncharacterized protein</fullName>
    </submittedName>
</protein>
<dbReference type="Proteomes" id="UP000466431">
    <property type="component" value="Chromosome"/>
</dbReference>
<dbReference type="EMBL" id="AP022591">
    <property type="protein sequence ID" value="BBY42384.1"/>
    <property type="molecule type" value="Genomic_DNA"/>
</dbReference>
<gene>
    <name evidence="1" type="ORF">MCEL_06790</name>
</gene>
<keyword evidence="2" id="KW-1185">Reference proteome</keyword>
<evidence type="ECO:0000313" key="2">
    <source>
        <dbReference type="Proteomes" id="UP000466431"/>
    </source>
</evidence>
<dbReference type="AlphaFoldDB" id="A0A7I7RCX1"/>